<evidence type="ECO:0000259" key="2">
    <source>
        <dbReference type="Pfam" id="PF07702"/>
    </source>
</evidence>
<protein>
    <submittedName>
        <fullName evidence="3">UTRA domain-containing protein</fullName>
    </submittedName>
</protein>
<dbReference type="InterPro" id="IPR028978">
    <property type="entry name" value="Chorismate_lyase_/UTRA_dom_sf"/>
</dbReference>
<dbReference type="EMBL" id="WNME01000016">
    <property type="protein sequence ID" value="MUB65537.1"/>
    <property type="molecule type" value="Genomic_DNA"/>
</dbReference>
<feature type="domain" description="UbiC transcription regulator-associated" evidence="2">
    <location>
        <begin position="30"/>
        <end position="84"/>
    </location>
</feature>
<evidence type="ECO:0000313" key="3">
    <source>
        <dbReference type="EMBL" id="MUB65537.1"/>
    </source>
</evidence>
<dbReference type="GO" id="GO:0006355">
    <property type="term" value="P:regulation of DNA-templated transcription"/>
    <property type="evidence" value="ECO:0007669"/>
    <property type="project" value="InterPro"/>
</dbReference>
<organism evidence="3 4">
    <name type="scientific">Hungatella hathewayi</name>
    <dbReference type="NCBI Taxonomy" id="154046"/>
    <lineage>
        <taxon>Bacteria</taxon>
        <taxon>Bacillati</taxon>
        <taxon>Bacillota</taxon>
        <taxon>Clostridia</taxon>
        <taxon>Lachnospirales</taxon>
        <taxon>Lachnospiraceae</taxon>
        <taxon>Hungatella</taxon>
    </lineage>
</organism>
<dbReference type="GO" id="GO:0003677">
    <property type="term" value="F:DNA binding"/>
    <property type="evidence" value="ECO:0007669"/>
    <property type="project" value="InterPro"/>
</dbReference>
<gene>
    <name evidence="3" type="ORF">GNE07_21170</name>
</gene>
<dbReference type="Pfam" id="PF07702">
    <property type="entry name" value="UTRA"/>
    <property type="match status" value="1"/>
</dbReference>
<dbReference type="Gene3D" id="3.40.1410.10">
    <property type="entry name" value="Chorismate lyase-like"/>
    <property type="match status" value="1"/>
</dbReference>
<accession>A0AAW9WQ04</accession>
<dbReference type="SUPFAM" id="SSF64288">
    <property type="entry name" value="Chorismate lyase-like"/>
    <property type="match status" value="1"/>
</dbReference>
<dbReference type="AlphaFoldDB" id="A0AAW9WQ04"/>
<evidence type="ECO:0000313" key="4">
    <source>
        <dbReference type="Proteomes" id="UP000434223"/>
    </source>
</evidence>
<comment type="caution">
    <text evidence="3">The sequence shown here is derived from an EMBL/GenBank/DDBJ whole genome shotgun (WGS) entry which is preliminary data.</text>
</comment>
<proteinExistence type="predicted"/>
<reference evidence="3 4" key="1">
    <citation type="submission" date="2019-09" db="EMBL/GenBank/DDBJ databases">
        <title>Draft genome sequencing of Hungatella hathewayi 123Y-2.</title>
        <authorList>
            <person name="Lv Q."/>
            <person name="Li S."/>
        </authorList>
    </citation>
    <scope>NUCLEOTIDE SEQUENCE [LARGE SCALE GENOMIC DNA]</scope>
    <source>
        <strain evidence="3 4">123Y-2</strain>
    </source>
</reference>
<name>A0AAW9WQ04_9FIRM</name>
<feature type="region of interest" description="Disordered" evidence="1">
    <location>
        <begin position="1"/>
        <end position="23"/>
    </location>
</feature>
<sequence>MPSEGGADADRESDPLSSGGDLMCRQDYTAHSRRSIMARSASPQLAASLEVPEGTALLVIENIVYDQYDVPIELSIESISGEAHQFSFDVFSNS</sequence>
<evidence type="ECO:0000256" key="1">
    <source>
        <dbReference type="SAM" id="MobiDB-lite"/>
    </source>
</evidence>
<dbReference type="Proteomes" id="UP000434223">
    <property type="component" value="Unassembled WGS sequence"/>
</dbReference>
<dbReference type="InterPro" id="IPR011663">
    <property type="entry name" value="UTRA"/>
</dbReference>